<proteinExistence type="predicted"/>
<dbReference type="Pfam" id="PF19460">
    <property type="entry name" value="DUF5997"/>
    <property type="match status" value="1"/>
</dbReference>
<evidence type="ECO:0000313" key="1">
    <source>
        <dbReference type="EMBL" id="PWB96637.1"/>
    </source>
</evidence>
<evidence type="ECO:0000313" key="2">
    <source>
        <dbReference type="Proteomes" id="UP000244978"/>
    </source>
</evidence>
<dbReference type="AlphaFoldDB" id="A0A2U1SYD3"/>
<name>A0A2U1SYD3_9MICO</name>
<comment type="caution">
    <text evidence="1">The sequence shown here is derived from an EMBL/GenBank/DDBJ whole genome shotgun (WGS) entry which is preliminary data.</text>
</comment>
<dbReference type="EMBL" id="QEEX01000001">
    <property type="protein sequence ID" value="PWB96637.1"/>
    <property type="molecule type" value="Genomic_DNA"/>
</dbReference>
<organism evidence="1 2">
    <name type="scientific">Homoserinimonas hongtaonis</name>
    <dbReference type="NCBI Taxonomy" id="2079791"/>
    <lineage>
        <taxon>Bacteria</taxon>
        <taxon>Bacillati</taxon>
        <taxon>Actinomycetota</taxon>
        <taxon>Actinomycetes</taxon>
        <taxon>Micrococcales</taxon>
        <taxon>Microbacteriaceae</taxon>
        <taxon>Homoserinimonas</taxon>
    </lineage>
</organism>
<gene>
    <name evidence="1" type="ORF">DF220_01385</name>
</gene>
<accession>A0A2U1SYD3</accession>
<dbReference type="InterPro" id="IPR046039">
    <property type="entry name" value="DUF5997"/>
</dbReference>
<keyword evidence="2" id="KW-1185">Reference proteome</keyword>
<sequence length="119" mass="13367">MISRHDAAQRLDISLEMARKHGLPNRMTEAEFDELDQNPPAWLAQSRANRKAGARPVWVQLTCTVCGYTEAVRPKKWWPEFTYITCSDHSPLDLPPAADGLYRAEIDGIGTRFVGVVDA</sequence>
<protein>
    <submittedName>
        <fullName evidence="1">Uncharacterized protein</fullName>
    </submittedName>
</protein>
<dbReference type="RefSeq" id="WP_108996773.1">
    <property type="nucleotide sequence ID" value="NZ_QEEX01000001.1"/>
</dbReference>
<reference evidence="2" key="1">
    <citation type="submission" date="2018-04" db="EMBL/GenBank/DDBJ databases">
        <authorList>
            <person name="Liu S."/>
            <person name="Wang Z."/>
            <person name="Li J."/>
        </authorList>
    </citation>
    <scope>NUCLEOTIDE SEQUENCE [LARGE SCALE GENOMIC DNA]</scope>
    <source>
        <strain evidence="2">S1194</strain>
    </source>
</reference>
<dbReference type="Proteomes" id="UP000244978">
    <property type="component" value="Unassembled WGS sequence"/>
</dbReference>